<organism evidence="4 5">
    <name type="scientific">Thalassotalea euphylliae</name>
    <dbReference type="NCBI Taxonomy" id="1655234"/>
    <lineage>
        <taxon>Bacteria</taxon>
        <taxon>Pseudomonadati</taxon>
        <taxon>Pseudomonadota</taxon>
        <taxon>Gammaproteobacteria</taxon>
        <taxon>Alteromonadales</taxon>
        <taxon>Colwelliaceae</taxon>
        <taxon>Thalassotalea</taxon>
    </lineage>
</organism>
<dbReference type="Pfam" id="PF00724">
    <property type="entry name" value="Oxidored_FMN"/>
    <property type="match status" value="1"/>
</dbReference>
<evidence type="ECO:0000313" key="4">
    <source>
        <dbReference type="EMBL" id="REL25514.1"/>
    </source>
</evidence>
<dbReference type="PANTHER" id="PTHR43656:SF2">
    <property type="entry name" value="BINDING OXIDOREDUCTASE, PUTATIVE (AFU_ORTHOLOGUE AFUA_2G08260)-RELATED"/>
    <property type="match status" value="1"/>
</dbReference>
<evidence type="ECO:0000259" key="3">
    <source>
        <dbReference type="Pfam" id="PF00724"/>
    </source>
</evidence>
<dbReference type="InterPro" id="IPR051799">
    <property type="entry name" value="NADH_flavin_oxidoreductase"/>
</dbReference>
<protein>
    <submittedName>
        <fullName evidence="4">NADH oxidase</fullName>
    </submittedName>
</protein>
<dbReference type="InterPro" id="IPR013785">
    <property type="entry name" value="Aldolase_TIM"/>
</dbReference>
<keyword evidence="1" id="KW-0285">Flavoprotein</keyword>
<dbReference type="EMBL" id="QUOU01000001">
    <property type="protein sequence ID" value="REL25514.1"/>
    <property type="molecule type" value="Genomic_DNA"/>
</dbReference>
<dbReference type="AlphaFoldDB" id="A0A3E0TLT6"/>
<dbReference type="InterPro" id="IPR001155">
    <property type="entry name" value="OxRdtase_FMN_N"/>
</dbReference>
<dbReference type="GO" id="GO:0010181">
    <property type="term" value="F:FMN binding"/>
    <property type="evidence" value="ECO:0007669"/>
    <property type="project" value="InterPro"/>
</dbReference>
<gene>
    <name evidence="4" type="ORF">DXX93_02425</name>
</gene>
<dbReference type="Gene3D" id="3.20.20.70">
    <property type="entry name" value="Aldolase class I"/>
    <property type="match status" value="1"/>
</dbReference>
<proteinExistence type="predicted"/>
<evidence type="ECO:0000256" key="1">
    <source>
        <dbReference type="ARBA" id="ARBA00022630"/>
    </source>
</evidence>
<dbReference type="Proteomes" id="UP000256478">
    <property type="component" value="Unassembled WGS sequence"/>
</dbReference>
<evidence type="ECO:0000256" key="2">
    <source>
        <dbReference type="ARBA" id="ARBA00023002"/>
    </source>
</evidence>
<dbReference type="PANTHER" id="PTHR43656">
    <property type="entry name" value="BINDING OXIDOREDUCTASE, PUTATIVE (AFU_ORTHOLOGUE AFUA_2G08260)-RELATED"/>
    <property type="match status" value="1"/>
</dbReference>
<dbReference type="OrthoDB" id="8523426at2"/>
<reference evidence="4 5" key="1">
    <citation type="submission" date="2018-08" db="EMBL/GenBank/DDBJ databases">
        <title>Thalassotalea euphylliae genome.</title>
        <authorList>
            <person name="Summers S."/>
            <person name="Rice S.A."/>
            <person name="Freckelton M.L."/>
            <person name="Nedved B.T."/>
            <person name="Hadfield M.G."/>
        </authorList>
    </citation>
    <scope>NUCLEOTIDE SEQUENCE [LARGE SCALE GENOMIC DNA]</scope>
    <source>
        <strain evidence="4 5">H1</strain>
    </source>
</reference>
<dbReference type="GO" id="GO:0016491">
    <property type="term" value="F:oxidoreductase activity"/>
    <property type="evidence" value="ECO:0007669"/>
    <property type="project" value="UniProtKB-KW"/>
</dbReference>
<dbReference type="SUPFAM" id="SSF51395">
    <property type="entry name" value="FMN-linked oxidoreductases"/>
    <property type="match status" value="1"/>
</dbReference>
<accession>A0A3E0TLT6</accession>
<name>A0A3E0TLT6_9GAMM</name>
<comment type="caution">
    <text evidence="4">The sequence shown here is derived from an EMBL/GenBank/DDBJ whole genome shotgun (WGS) entry which is preliminary data.</text>
</comment>
<dbReference type="CDD" id="cd04733">
    <property type="entry name" value="OYE_like_2_FMN"/>
    <property type="match status" value="1"/>
</dbReference>
<feature type="domain" description="NADH:flavin oxidoreductase/NADH oxidase N-terminal" evidence="3">
    <location>
        <begin position="16"/>
        <end position="337"/>
    </location>
</feature>
<dbReference type="RefSeq" id="WP_116006645.1">
    <property type="nucleotide sequence ID" value="NZ_QUOU01000001.1"/>
</dbReference>
<keyword evidence="2" id="KW-0560">Oxidoreductase</keyword>
<sequence length="408" mass="45162">MSNTPLSEELKLRSGSVLKNRICKSAMNEAMATGDGRVVRQFEVLYRTWAEGGSGLLVTGNVMVDKRHANEPLAVAVEDERDMHLLELWARGAKSKGGQIWAQLNHPGKQSPKFLNGHPVAPSAVPLASDMFFPPRELTEEEILDIIERFANTASILEKAGFDGVQLHGAHGYLISQFLSPNHNKREDKWGGSLENRMRFVTEVYKAIRAKLGKNFAVGIKLNSSDFQKGGFTQEESIEVCKCLDELGIDMIEISGGSWENPVNRKGNLKESTKKREAYFLEFAEQLKENVSAPIMVTGGFRSQAAMEEAVNSGAVDVVGIARPLAVDPDLANKVLNGQGFVSTVQPITTGIKKIDQMAIMEISWYTDNIRRMGDGKSPKTKVRGIWSVIAVLFNFWKRGQTVKRVRA</sequence>
<evidence type="ECO:0000313" key="5">
    <source>
        <dbReference type="Proteomes" id="UP000256478"/>
    </source>
</evidence>